<evidence type="ECO:0000259" key="6">
    <source>
        <dbReference type="Pfam" id="PF00590"/>
    </source>
</evidence>
<dbReference type="PIRSF" id="PIRSF036428">
    <property type="entry name" value="CobL"/>
    <property type="match status" value="1"/>
</dbReference>
<name>A0A317DUT8_9PROT</name>
<keyword evidence="2" id="KW-0169">Cobalamin biosynthesis</keyword>
<evidence type="ECO:0000256" key="1">
    <source>
        <dbReference type="ARBA" id="ARBA00004953"/>
    </source>
</evidence>
<dbReference type="PANTHER" id="PTHR43182:SF1">
    <property type="entry name" value="COBALT-PRECORRIN-7 C(5)-METHYLTRANSFERASE"/>
    <property type="match status" value="1"/>
</dbReference>
<evidence type="ECO:0000313" key="8">
    <source>
        <dbReference type="Proteomes" id="UP000245461"/>
    </source>
</evidence>
<dbReference type="NCBIfam" id="TIGR02467">
    <property type="entry name" value="CbiE"/>
    <property type="match status" value="1"/>
</dbReference>
<evidence type="ECO:0000256" key="4">
    <source>
        <dbReference type="ARBA" id="ARBA00022679"/>
    </source>
</evidence>
<dbReference type="SUPFAM" id="SSF53335">
    <property type="entry name" value="S-adenosyl-L-methionine-dependent methyltransferases"/>
    <property type="match status" value="1"/>
</dbReference>
<dbReference type="RefSeq" id="WP_109907875.1">
    <property type="nucleotide sequence ID" value="NZ_QGLE01000016.1"/>
</dbReference>
<dbReference type="InterPro" id="IPR014777">
    <property type="entry name" value="4pyrrole_Mease_sub1"/>
</dbReference>
<evidence type="ECO:0000256" key="2">
    <source>
        <dbReference type="ARBA" id="ARBA00022573"/>
    </source>
</evidence>
<keyword evidence="5" id="KW-0949">S-adenosyl-L-methionine</keyword>
<keyword evidence="8" id="KW-1185">Reference proteome</keyword>
<dbReference type="Pfam" id="PF00590">
    <property type="entry name" value="TP_methylase"/>
    <property type="match status" value="1"/>
</dbReference>
<dbReference type="CDD" id="cd11644">
    <property type="entry name" value="Precorrin-6Y-MT"/>
    <property type="match status" value="1"/>
</dbReference>
<dbReference type="Gene3D" id="3.40.1010.10">
    <property type="entry name" value="Cobalt-precorrin-4 Transmethylase, Domain 1"/>
    <property type="match status" value="1"/>
</dbReference>
<dbReference type="InterPro" id="IPR014008">
    <property type="entry name" value="Cbl_synth_MTase_CbiT"/>
</dbReference>
<accession>A0A317DUT8</accession>
<dbReference type="InterPro" id="IPR000878">
    <property type="entry name" value="4pyrrol_Mease"/>
</dbReference>
<dbReference type="GO" id="GO:0032259">
    <property type="term" value="P:methylation"/>
    <property type="evidence" value="ECO:0007669"/>
    <property type="project" value="UniProtKB-KW"/>
</dbReference>
<dbReference type="EMBL" id="QGLE01000016">
    <property type="protein sequence ID" value="PWR18162.1"/>
    <property type="molecule type" value="Genomic_DNA"/>
</dbReference>
<dbReference type="Proteomes" id="UP000245461">
    <property type="component" value="Unassembled WGS sequence"/>
</dbReference>
<dbReference type="NCBIfam" id="TIGR02469">
    <property type="entry name" value="CbiT"/>
    <property type="match status" value="1"/>
</dbReference>
<feature type="domain" description="Tetrapyrrole methylase" evidence="6">
    <location>
        <begin position="6"/>
        <end position="182"/>
    </location>
</feature>
<dbReference type="GO" id="GO:0008276">
    <property type="term" value="F:protein methyltransferase activity"/>
    <property type="evidence" value="ECO:0007669"/>
    <property type="project" value="InterPro"/>
</dbReference>
<proteinExistence type="predicted"/>
<sequence>MTEPWLSIIGIGEDGMAGLSEASRNALSLAEFVFGGLRHLALAEVGGRGRPWPVPFSVDPVLALRGRRVAVLASGDPFWHGAGRVLADRLAPGEWRAHPAPSTFSLAAARLGWPVETTACLGLHAMPVESLRPRLRDGARLICLLRDGAACGELAAYLAAQGFGASRLHVLEALGGPRERRRTCIACDYDLADVAAPVALGIEMAGRLGLPLTPGLPDDLFAHDGQITKRPVRALTLATLGPRPGEVLWDLGAASGSVAIEWCLAGGGAAIAAECRADRIAGLRANIAAFGLGPRIAIAEGHWPALLADLPPADAVFVGGGLSAASLDLLWARLRPGARLVANAVTLETEALLILAAGRHGGELLRIELAGAAPLGAFRGWVPARPLVQWSVTRCV</sequence>
<dbReference type="AlphaFoldDB" id="A0A317DUT8"/>
<dbReference type="UniPathway" id="UPA00148"/>
<comment type="pathway">
    <text evidence="1">Cofactor biosynthesis; adenosylcobalamin biosynthesis.</text>
</comment>
<dbReference type="PANTHER" id="PTHR43182">
    <property type="entry name" value="COBALT-PRECORRIN-6B C(15)-METHYLTRANSFERASE (DECARBOXYLATING)"/>
    <property type="match status" value="1"/>
</dbReference>
<dbReference type="GO" id="GO:0009236">
    <property type="term" value="P:cobalamin biosynthetic process"/>
    <property type="evidence" value="ECO:0007669"/>
    <property type="project" value="UniProtKB-UniPathway"/>
</dbReference>
<dbReference type="InterPro" id="IPR050714">
    <property type="entry name" value="Cobalamin_biosynth_MTase"/>
</dbReference>
<dbReference type="InterPro" id="IPR012818">
    <property type="entry name" value="CbiE"/>
</dbReference>
<dbReference type="Gene3D" id="3.40.50.150">
    <property type="entry name" value="Vaccinia Virus protein VP39"/>
    <property type="match status" value="1"/>
</dbReference>
<reference evidence="7 8" key="1">
    <citation type="submission" date="2018-05" db="EMBL/GenBank/DDBJ databases">
        <title>Zavarzinia sp. HR-AS.</title>
        <authorList>
            <person name="Lee Y."/>
            <person name="Jeon C.O."/>
        </authorList>
    </citation>
    <scope>NUCLEOTIDE SEQUENCE [LARGE SCALE GENOMIC DNA]</scope>
    <source>
        <strain evidence="7 8">HR-AS</strain>
    </source>
</reference>
<keyword evidence="4" id="KW-0808">Transferase</keyword>
<evidence type="ECO:0000256" key="3">
    <source>
        <dbReference type="ARBA" id="ARBA00022603"/>
    </source>
</evidence>
<dbReference type="InterPro" id="IPR029063">
    <property type="entry name" value="SAM-dependent_MTases_sf"/>
</dbReference>
<organism evidence="7 8">
    <name type="scientific">Zavarzinia aquatilis</name>
    <dbReference type="NCBI Taxonomy" id="2211142"/>
    <lineage>
        <taxon>Bacteria</taxon>
        <taxon>Pseudomonadati</taxon>
        <taxon>Pseudomonadota</taxon>
        <taxon>Alphaproteobacteria</taxon>
        <taxon>Rhodospirillales</taxon>
        <taxon>Zavarziniaceae</taxon>
        <taxon>Zavarzinia</taxon>
    </lineage>
</organism>
<keyword evidence="3" id="KW-0489">Methyltransferase</keyword>
<dbReference type="OrthoDB" id="9787825at2"/>
<evidence type="ECO:0000313" key="7">
    <source>
        <dbReference type="EMBL" id="PWR18162.1"/>
    </source>
</evidence>
<evidence type="ECO:0000256" key="5">
    <source>
        <dbReference type="ARBA" id="ARBA00022691"/>
    </source>
</evidence>
<gene>
    <name evidence="7" type="ORF">DKG74_19590</name>
</gene>
<comment type="caution">
    <text evidence="7">The sequence shown here is derived from an EMBL/GenBank/DDBJ whole genome shotgun (WGS) entry which is preliminary data.</text>
</comment>
<protein>
    <submittedName>
        <fullName evidence="7">Cobalamin biosynthesis bifunctional protein CbiET</fullName>
    </submittedName>
</protein>
<dbReference type="SUPFAM" id="SSF53790">
    <property type="entry name" value="Tetrapyrrole methylase"/>
    <property type="match status" value="1"/>
</dbReference>
<dbReference type="InterPro" id="IPR006365">
    <property type="entry name" value="Cbl_synth_CobL"/>
</dbReference>
<dbReference type="InterPro" id="IPR035996">
    <property type="entry name" value="4pyrrol_Methylase_sf"/>
</dbReference>